<feature type="transmembrane region" description="Helical" evidence="1">
    <location>
        <begin position="17"/>
        <end position="33"/>
    </location>
</feature>
<protein>
    <submittedName>
        <fullName evidence="2">Uncharacterized protein</fullName>
    </submittedName>
</protein>
<evidence type="ECO:0000313" key="3">
    <source>
        <dbReference type="Proteomes" id="UP000177693"/>
    </source>
</evidence>
<accession>A0A1F6Y488</accession>
<reference evidence="2 3" key="1">
    <citation type="journal article" date="2016" name="Nat. Commun.">
        <title>Thousands of microbial genomes shed light on interconnected biogeochemical processes in an aquifer system.</title>
        <authorList>
            <person name="Anantharaman K."/>
            <person name="Brown C.T."/>
            <person name="Hug L.A."/>
            <person name="Sharon I."/>
            <person name="Castelle C.J."/>
            <person name="Probst A.J."/>
            <person name="Thomas B.C."/>
            <person name="Singh A."/>
            <person name="Wilkins M.J."/>
            <person name="Karaoz U."/>
            <person name="Brodie E.L."/>
            <person name="Williams K.H."/>
            <person name="Hubbard S.S."/>
            <person name="Banfield J.F."/>
        </authorList>
    </citation>
    <scope>NUCLEOTIDE SEQUENCE [LARGE SCALE GENOMIC DNA]</scope>
</reference>
<sequence length="317" mass="35345">MYNYSIIKNIWLKNKKILLIAFAIAFVVALFFVKNKTTFKNSLDSSSKSQENGLAYNSATLEDLVNKDTDGDGILDWEEGLYGLDPTKKETTPGVSDQNAISKLKAEQRANAKINENGENEDPENLTETDKFSRELFATIAAGNQNGMVDQTAIETLGTTLAERIKNPIVRKVFSLSDLKISNENNAQAFIDYNYALNNIYKKYPMNYAVPDILQKFMADENNVNTSELEKLGPIIEQTNKIIDAMTKINVPRPISDPHLSVINTLERVVENISDIKFYDTDAIPAIGAINQYGKNSTDLGLASNMLTEAIKQKLNN</sequence>
<keyword evidence="1" id="KW-1133">Transmembrane helix</keyword>
<evidence type="ECO:0000256" key="1">
    <source>
        <dbReference type="SAM" id="Phobius"/>
    </source>
</evidence>
<proteinExistence type="predicted"/>
<gene>
    <name evidence="2" type="ORF">A3I23_02420</name>
</gene>
<name>A0A1F6Y488_9BACT</name>
<organism evidence="2 3">
    <name type="scientific">Candidatus Nomurabacteria bacterium RIFCSPLOWO2_02_FULL_40_67</name>
    <dbReference type="NCBI Taxonomy" id="1801787"/>
    <lineage>
        <taxon>Bacteria</taxon>
        <taxon>Candidatus Nomuraibacteriota</taxon>
    </lineage>
</organism>
<dbReference type="AlphaFoldDB" id="A0A1F6Y488"/>
<dbReference type="EMBL" id="MFVL01000023">
    <property type="protein sequence ID" value="OGJ01119.1"/>
    <property type="molecule type" value="Genomic_DNA"/>
</dbReference>
<dbReference type="Proteomes" id="UP000177693">
    <property type="component" value="Unassembled WGS sequence"/>
</dbReference>
<keyword evidence="1" id="KW-0472">Membrane</keyword>
<evidence type="ECO:0000313" key="2">
    <source>
        <dbReference type="EMBL" id="OGJ01119.1"/>
    </source>
</evidence>
<comment type="caution">
    <text evidence="2">The sequence shown here is derived from an EMBL/GenBank/DDBJ whole genome shotgun (WGS) entry which is preliminary data.</text>
</comment>
<keyword evidence="1" id="KW-0812">Transmembrane</keyword>